<proteinExistence type="predicted"/>
<name>A0ABY5SV64_9MICO</name>
<dbReference type="EMBL" id="CP093443">
    <property type="protein sequence ID" value="UVI37038.1"/>
    <property type="molecule type" value="Genomic_DNA"/>
</dbReference>
<accession>A0ABY5SV64</accession>
<dbReference type="Proteomes" id="UP001064879">
    <property type="component" value="Chromosome"/>
</dbReference>
<organism evidence="2 3">
    <name type="scientific">Brevibacterium spongiae</name>
    <dbReference type="NCBI Taxonomy" id="2909672"/>
    <lineage>
        <taxon>Bacteria</taxon>
        <taxon>Bacillati</taxon>
        <taxon>Actinomycetota</taxon>
        <taxon>Actinomycetes</taxon>
        <taxon>Micrococcales</taxon>
        <taxon>Brevibacteriaceae</taxon>
        <taxon>Brevibacterium</taxon>
    </lineage>
</organism>
<protein>
    <submittedName>
        <fullName evidence="2">Uncharacterized protein</fullName>
    </submittedName>
</protein>
<sequence>MIAFTGIGAASADDDQAELSLPDSTSELSEEKSEDAVVYSADLSSVKILDSESPTAESVEPQAAGRYIECKLGVHNVHGSHHVKGTINGTASVNCKYLNGGKAKVSALGLSYSLIRVSPKNKQWAAGMKNNSNKTSISNNRVVSCSAGAGRFQGWAQAVMRPPKGYKLATAPTKAKYGKSAWVACGKKGNPKSATNDVSEEITATFAPAE</sequence>
<gene>
    <name evidence="2" type="ORF">L1F31_05125</name>
</gene>
<keyword evidence="3" id="KW-1185">Reference proteome</keyword>
<dbReference type="RefSeq" id="WP_265419597.1">
    <property type="nucleotide sequence ID" value="NZ_CP093443.1"/>
</dbReference>
<reference evidence="2" key="1">
    <citation type="submission" date="2022-03" db="EMBL/GenBank/DDBJ databases">
        <title>Brevibacterium spongiae sp. nov., isolated from marine sponge.</title>
        <authorList>
            <person name="Li Z."/>
            <person name="Zhang M."/>
        </authorList>
    </citation>
    <scope>NUCLEOTIDE SEQUENCE</scope>
    <source>
        <strain evidence="2">WHS-Z9</strain>
    </source>
</reference>
<evidence type="ECO:0000256" key="1">
    <source>
        <dbReference type="SAM" id="MobiDB-lite"/>
    </source>
</evidence>
<evidence type="ECO:0000313" key="3">
    <source>
        <dbReference type="Proteomes" id="UP001064879"/>
    </source>
</evidence>
<evidence type="ECO:0000313" key="2">
    <source>
        <dbReference type="EMBL" id="UVI37038.1"/>
    </source>
</evidence>
<feature type="region of interest" description="Disordered" evidence="1">
    <location>
        <begin position="1"/>
        <end position="36"/>
    </location>
</feature>